<dbReference type="EMBL" id="CALTRL010000343">
    <property type="protein sequence ID" value="CAH7667577.1"/>
    <property type="molecule type" value="Genomic_DNA"/>
</dbReference>
<feature type="domain" description="RRM" evidence="2">
    <location>
        <begin position="63"/>
        <end position="145"/>
    </location>
</feature>
<organism evidence="3 4">
    <name type="scientific">Phakopsora pachyrhizi</name>
    <name type="common">Asian soybean rust disease fungus</name>
    <dbReference type="NCBI Taxonomy" id="170000"/>
    <lineage>
        <taxon>Eukaryota</taxon>
        <taxon>Fungi</taxon>
        <taxon>Dikarya</taxon>
        <taxon>Basidiomycota</taxon>
        <taxon>Pucciniomycotina</taxon>
        <taxon>Pucciniomycetes</taxon>
        <taxon>Pucciniales</taxon>
        <taxon>Phakopsoraceae</taxon>
        <taxon>Phakopsora</taxon>
    </lineage>
</organism>
<name>A0AAV0AKV8_PHAPC</name>
<dbReference type="Proteomes" id="UP001153365">
    <property type="component" value="Unassembled WGS sequence"/>
</dbReference>
<evidence type="ECO:0000256" key="1">
    <source>
        <dbReference type="PROSITE-ProRule" id="PRU00176"/>
    </source>
</evidence>
<dbReference type="PROSITE" id="PS50102">
    <property type="entry name" value="RRM"/>
    <property type="match status" value="1"/>
</dbReference>
<evidence type="ECO:0000313" key="3">
    <source>
        <dbReference type="EMBL" id="CAH7667577.1"/>
    </source>
</evidence>
<evidence type="ECO:0000259" key="2">
    <source>
        <dbReference type="PROSITE" id="PS50102"/>
    </source>
</evidence>
<proteinExistence type="predicted"/>
<reference evidence="3" key="1">
    <citation type="submission" date="2022-06" db="EMBL/GenBank/DDBJ databases">
        <authorList>
            <consortium name="SYNGENTA / RWTH Aachen University"/>
        </authorList>
    </citation>
    <scope>NUCLEOTIDE SEQUENCE</scope>
</reference>
<sequence>MSNFIDSTNWFKQFNNKSTRMNEFEFHFSEKVQHGEKDPGGEHSSSSAIAFLRIPPVHPPSPTNVFLANFPKVWTESDLAQIFEGIPILTVHIIRDKVAPGVGISRGVGFVNVLYKHDALSLVHNLDRKLWLDVEAPLKIRLAKATAPQPRVDVDNIYGMVDPLSKIGAEFGARKRPSPRFRLLKELQEVISKESRHPFTFDSPKDYQNSPVLPALNFPDYGGYNMSPQIESWTSQNSFYSPRSEPSVLNSSPTSSNLNLIVTMNNVNQSKPPSPFDLWELNDREKNLQMLPSSFNRLEAKDKLELQQSPQFGDLPFSLESLPIISPKIPPYSSYTRGANLLYGIIGGPAVDLQSGTVISPRRQHMKHSESLFNGWDGKK</sequence>
<dbReference type="InterPro" id="IPR000504">
    <property type="entry name" value="RRM_dom"/>
</dbReference>
<keyword evidence="1" id="KW-0694">RNA-binding</keyword>
<dbReference type="GO" id="GO:0003723">
    <property type="term" value="F:RNA binding"/>
    <property type="evidence" value="ECO:0007669"/>
    <property type="project" value="UniProtKB-UniRule"/>
</dbReference>
<dbReference type="SMART" id="SM00360">
    <property type="entry name" value="RRM"/>
    <property type="match status" value="1"/>
</dbReference>
<dbReference type="AlphaFoldDB" id="A0AAV0AKV8"/>
<dbReference type="InterPro" id="IPR012677">
    <property type="entry name" value="Nucleotide-bd_a/b_plait_sf"/>
</dbReference>
<gene>
    <name evidence="3" type="ORF">PPACK8108_LOCUS1984</name>
</gene>
<comment type="caution">
    <text evidence="3">The sequence shown here is derived from an EMBL/GenBank/DDBJ whole genome shotgun (WGS) entry which is preliminary data.</text>
</comment>
<dbReference type="Gene3D" id="3.30.70.330">
    <property type="match status" value="1"/>
</dbReference>
<dbReference type="SUPFAM" id="SSF54928">
    <property type="entry name" value="RNA-binding domain, RBD"/>
    <property type="match status" value="1"/>
</dbReference>
<accession>A0AAV0AKV8</accession>
<protein>
    <recommendedName>
        <fullName evidence="2">RRM domain-containing protein</fullName>
    </recommendedName>
</protein>
<dbReference type="InterPro" id="IPR035979">
    <property type="entry name" value="RBD_domain_sf"/>
</dbReference>
<evidence type="ECO:0000313" key="4">
    <source>
        <dbReference type="Proteomes" id="UP001153365"/>
    </source>
</evidence>
<keyword evidence="4" id="KW-1185">Reference proteome</keyword>